<name>A0ABM8Y0P4_9BURK</name>
<sequence>MHLPRLSLDALQPNWPEAASHAASHATGEAAAHAKREAVAQPASPAASPVAGGATAGITGSMAFHALPVAVFEHERVVLANGPAMALGVGHGMRRGGVQALSAEVVQLERDVQAEAALMTTVALTLLHFTPAVTVDETPEAATVMLDVTASLRLFGGHRALIRAVRARVRQLGTIAQIGTGTTAHGAAWLARQPLRRNARGAIVRPARRAVQPARMKRLLDRLPVECLHSLVDPEWLDGIGCRTLAQVRRLPRAGLSRRLGPALLARLDQAYGDAREGFAWFEAPPTFSQRMELPGRIEVAEGVLAGAQRLLLAMSGWLAAHQAGVTRCVLVLEHERYRLGVEVDCTPVPLALAQPSRDPVHLSKLLREKLDKVRFHAPVGGLALNVETMAACLPRSEALFPDPAGEPAELARLLDTLMARLGRDNVLQPRPLADHRPERANRWCPIDEAPTRAVSPRTARQTEDNAGHGDRPERPLWLLEAPQPLRVERHRPLYEGPLTMLTRAERIEAGWWDGGLATRDYFIAERADGVRCWVYRERPGHPARDGDEDSKGGDNNEYRWFLHGLFA</sequence>
<organism evidence="4 5">
    <name type="scientific">Cupriavidus pampae</name>
    <dbReference type="NCBI Taxonomy" id="659251"/>
    <lineage>
        <taxon>Bacteria</taxon>
        <taxon>Pseudomonadati</taxon>
        <taxon>Pseudomonadota</taxon>
        <taxon>Betaproteobacteria</taxon>
        <taxon>Burkholderiales</taxon>
        <taxon>Burkholderiaceae</taxon>
        <taxon>Cupriavidus</taxon>
    </lineage>
</organism>
<feature type="region of interest" description="Disordered" evidence="2">
    <location>
        <begin position="451"/>
        <end position="475"/>
    </location>
</feature>
<dbReference type="EMBL" id="CAJZAG010000017">
    <property type="protein sequence ID" value="CAG9186287.1"/>
    <property type="molecule type" value="Genomic_DNA"/>
</dbReference>
<dbReference type="CDD" id="cd03468">
    <property type="entry name" value="PolY_like"/>
    <property type="match status" value="1"/>
</dbReference>
<feature type="domain" description="UmuC" evidence="3">
    <location>
        <begin position="67"/>
        <end position="184"/>
    </location>
</feature>
<dbReference type="PANTHER" id="PTHR35369">
    <property type="entry name" value="BLR3025 PROTEIN-RELATED"/>
    <property type="match status" value="1"/>
</dbReference>
<feature type="compositionally biased region" description="Low complexity" evidence="2">
    <location>
        <begin position="39"/>
        <end position="51"/>
    </location>
</feature>
<dbReference type="InterPro" id="IPR001126">
    <property type="entry name" value="UmuC"/>
</dbReference>
<dbReference type="Pfam" id="PF00817">
    <property type="entry name" value="IMS"/>
    <property type="match status" value="1"/>
</dbReference>
<keyword evidence="1" id="KW-0227">DNA damage</keyword>
<evidence type="ECO:0000313" key="4">
    <source>
        <dbReference type="EMBL" id="CAG9186287.1"/>
    </source>
</evidence>
<protein>
    <submittedName>
        <fullName evidence="4">Protein ImuB</fullName>
    </submittedName>
</protein>
<keyword evidence="5" id="KW-1185">Reference proteome</keyword>
<feature type="compositionally biased region" description="Basic and acidic residues" evidence="2">
    <location>
        <begin position="461"/>
        <end position="475"/>
    </location>
</feature>
<dbReference type="InterPro" id="IPR050356">
    <property type="entry name" value="SulA_CellDiv_inhibitor"/>
</dbReference>
<reference evidence="4 5" key="1">
    <citation type="submission" date="2021-08" db="EMBL/GenBank/DDBJ databases">
        <authorList>
            <person name="Peeters C."/>
        </authorList>
    </citation>
    <scope>NUCLEOTIDE SEQUENCE [LARGE SCALE GENOMIC DNA]</scope>
    <source>
        <strain evidence="4 5">LMG 32289</strain>
    </source>
</reference>
<dbReference type="InterPro" id="IPR043502">
    <property type="entry name" value="DNA/RNA_pol_sf"/>
</dbReference>
<feature type="compositionally biased region" description="Low complexity" evidence="2">
    <location>
        <begin position="17"/>
        <end position="31"/>
    </location>
</feature>
<dbReference type="PANTHER" id="PTHR35369:SF2">
    <property type="entry name" value="BLR3025 PROTEIN"/>
    <property type="match status" value="1"/>
</dbReference>
<dbReference type="SUPFAM" id="SSF56672">
    <property type="entry name" value="DNA/RNA polymerases"/>
    <property type="match status" value="1"/>
</dbReference>
<gene>
    <name evidence="4" type="primary">imuB</name>
    <name evidence="4" type="ORF">LMG32289_06354</name>
</gene>
<evidence type="ECO:0000259" key="3">
    <source>
        <dbReference type="Pfam" id="PF00817"/>
    </source>
</evidence>
<comment type="caution">
    <text evidence="4">The sequence shown here is derived from an EMBL/GenBank/DDBJ whole genome shotgun (WGS) entry which is preliminary data.</text>
</comment>
<dbReference type="Proteomes" id="UP000706525">
    <property type="component" value="Unassembled WGS sequence"/>
</dbReference>
<evidence type="ECO:0000256" key="1">
    <source>
        <dbReference type="ARBA" id="ARBA00022763"/>
    </source>
</evidence>
<accession>A0ABM8Y0P4</accession>
<evidence type="ECO:0000256" key="2">
    <source>
        <dbReference type="SAM" id="MobiDB-lite"/>
    </source>
</evidence>
<proteinExistence type="predicted"/>
<evidence type="ECO:0000313" key="5">
    <source>
        <dbReference type="Proteomes" id="UP000706525"/>
    </source>
</evidence>
<feature type="region of interest" description="Disordered" evidence="2">
    <location>
        <begin position="17"/>
        <end position="51"/>
    </location>
</feature>